<gene>
    <name evidence="1" type="ORF">V1478_002951</name>
</gene>
<reference evidence="1 2" key="1">
    <citation type="journal article" date="2024" name="Ann. Entomol. Soc. Am.">
        <title>Genomic analyses of the southern and eastern yellowjacket wasps (Hymenoptera: Vespidae) reveal evolutionary signatures of social life.</title>
        <authorList>
            <person name="Catto M.A."/>
            <person name="Caine P.B."/>
            <person name="Orr S.E."/>
            <person name="Hunt B.G."/>
            <person name="Goodisman M.A.D."/>
        </authorList>
    </citation>
    <scope>NUCLEOTIDE SEQUENCE [LARGE SCALE GENOMIC DNA]</scope>
    <source>
        <strain evidence="1">233</strain>
        <tissue evidence="1">Head and thorax</tissue>
    </source>
</reference>
<keyword evidence="2" id="KW-1185">Reference proteome</keyword>
<comment type="caution">
    <text evidence="1">The sequence shown here is derived from an EMBL/GenBank/DDBJ whole genome shotgun (WGS) entry which is preliminary data.</text>
</comment>
<protein>
    <submittedName>
        <fullName evidence="1">Uncharacterized protein</fullName>
    </submittedName>
</protein>
<evidence type="ECO:0000313" key="2">
    <source>
        <dbReference type="Proteomes" id="UP001607302"/>
    </source>
</evidence>
<name>A0ABD2BRA8_VESSQ</name>
<dbReference type="AlphaFoldDB" id="A0ABD2BRA8"/>
<accession>A0ABD2BRA8</accession>
<sequence>MHCDIYRCIKEDVSFEEIASPWRALNVYRQSSRFGLGVWKVISVDWTEDEPKENRFSCRGKSCTIAYQVSCIDILTVFILL</sequence>
<evidence type="ECO:0000313" key="1">
    <source>
        <dbReference type="EMBL" id="KAL2735311.1"/>
    </source>
</evidence>
<dbReference type="EMBL" id="JAUDFV010000064">
    <property type="protein sequence ID" value="KAL2735311.1"/>
    <property type="molecule type" value="Genomic_DNA"/>
</dbReference>
<dbReference type="Proteomes" id="UP001607302">
    <property type="component" value="Unassembled WGS sequence"/>
</dbReference>
<organism evidence="1 2">
    <name type="scientific">Vespula squamosa</name>
    <name type="common">Southern yellow jacket</name>
    <name type="synonym">Wasp</name>
    <dbReference type="NCBI Taxonomy" id="30214"/>
    <lineage>
        <taxon>Eukaryota</taxon>
        <taxon>Metazoa</taxon>
        <taxon>Ecdysozoa</taxon>
        <taxon>Arthropoda</taxon>
        <taxon>Hexapoda</taxon>
        <taxon>Insecta</taxon>
        <taxon>Pterygota</taxon>
        <taxon>Neoptera</taxon>
        <taxon>Endopterygota</taxon>
        <taxon>Hymenoptera</taxon>
        <taxon>Apocrita</taxon>
        <taxon>Aculeata</taxon>
        <taxon>Vespoidea</taxon>
        <taxon>Vespidae</taxon>
        <taxon>Vespinae</taxon>
        <taxon>Vespula</taxon>
    </lineage>
</organism>
<proteinExistence type="predicted"/>